<sequence length="55" mass="6371">MGSCPIHFDKIRQHTLPSSRLFLLLGVWDTQPSCVQTLYNRNIAFLEQVLFPPLE</sequence>
<gene>
    <name evidence="1" type="ORF">ADUPG1_004644</name>
</gene>
<accession>A0ABQ5K1M6</accession>
<evidence type="ECO:0000313" key="2">
    <source>
        <dbReference type="Proteomes" id="UP001057375"/>
    </source>
</evidence>
<organism evidence="1 2">
    <name type="scientific">Aduncisulcus paluster</name>
    <dbReference type="NCBI Taxonomy" id="2918883"/>
    <lineage>
        <taxon>Eukaryota</taxon>
        <taxon>Metamonada</taxon>
        <taxon>Carpediemonas-like organisms</taxon>
        <taxon>Aduncisulcus</taxon>
    </lineage>
</organism>
<evidence type="ECO:0000313" key="1">
    <source>
        <dbReference type="EMBL" id="GKT25490.1"/>
    </source>
</evidence>
<protein>
    <submittedName>
        <fullName evidence="1">Uncharacterized protein</fullName>
    </submittedName>
</protein>
<proteinExistence type="predicted"/>
<dbReference type="EMBL" id="BQXS01007114">
    <property type="protein sequence ID" value="GKT25490.1"/>
    <property type="molecule type" value="Genomic_DNA"/>
</dbReference>
<keyword evidence="2" id="KW-1185">Reference proteome</keyword>
<feature type="non-terminal residue" evidence="1">
    <location>
        <position position="55"/>
    </location>
</feature>
<dbReference type="Proteomes" id="UP001057375">
    <property type="component" value="Unassembled WGS sequence"/>
</dbReference>
<reference evidence="1" key="1">
    <citation type="submission" date="2022-03" db="EMBL/GenBank/DDBJ databases">
        <title>Draft genome sequence of Aduncisulcus paluster, a free-living microaerophilic Fornicata.</title>
        <authorList>
            <person name="Yuyama I."/>
            <person name="Kume K."/>
            <person name="Tamura T."/>
            <person name="Inagaki Y."/>
            <person name="Hashimoto T."/>
        </authorList>
    </citation>
    <scope>NUCLEOTIDE SEQUENCE</scope>
    <source>
        <strain evidence="1">NY0171</strain>
    </source>
</reference>
<comment type="caution">
    <text evidence="1">The sequence shown here is derived from an EMBL/GenBank/DDBJ whole genome shotgun (WGS) entry which is preliminary data.</text>
</comment>
<name>A0ABQ5K1M6_9EUKA</name>